<dbReference type="EMBL" id="CP029449">
    <property type="protein sequence ID" value="AWL67859.1"/>
    <property type="molecule type" value="Genomic_DNA"/>
</dbReference>
<evidence type="ECO:0000313" key="3">
    <source>
        <dbReference type="EMBL" id="PYA68699.1"/>
    </source>
</evidence>
<dbReference type="EMBL" id="LJEX02000103">
    <property type="protein sequence ID" value="OCO83444.1"/>
    <property type="molecule type" value="Genomic_DNA"/>
</dbReference>
<keyword evidence="6" id="KW-1185">Reference proteome</keyword>
<reference evidence="3" key="4">
    <citation type="submission" date="2018-06" db="EMBL/GenBank/DDBJ databases">
        <title>Serratia marcescens genome sequencing and assembly.</title>
        <authorList>
            <person name="Martins R.C.R."/>
            <person name="Perdigao-Neto L.V."/>
            <person name="Costa S.F."/>
            <person name="Levin A.S.S."/>
        </authorList>
    </citation>
    <scope>NUCLEOTIDE SEQUENCE</scope>
    <source>
        <strain evidence="3">1283</strain>
    </source>
</reference>
<name>A0A5P6GR47_SERMA</name>
<dbReference type="Proteomes" id="UP000050489">
    <property type="component" value="Unassembled WGS sequence"/>
</dbReference>
<dbReference type="Pfam" id="PF04339">
    <property type="entry name" value="FemAB_like"/>
    <property type="match status" value="1"/>
</dbReference>
<dbReference type="EMBL" id="QJQB01000241">
    <property type="protein sequence ID" value="PYA68699.1"/>
    <property type="molecule type" value="Genomic_DNA"/>
</dbReference>
<dbReference type="Proteomes" id="UP000247823">
    <property type="component" value="Unassembled WGS sequence"/>
</dbReference>
<protein>
    <submittedName>
        <fullName evidence="1">GNAT family N-acetyltransferase</fullName>
    </submittedName>
</protein>
<evidence type="ECO:0000313" key="6">
    <source>
        <dbReference type="Proteomes" id="UP000247823"/>
    </source>
</evidence>
<dbReference type="SUPFAM" id="SSF55729">
    <property type="entry name" value="Acyl-CoA N-acyltransferases (Nat)"/>
    <property type="match status" value="1"/>
</dbReference>
<reference evidence="2" key="2">
    <citation type="journal article" date="2017" name="PLoS ONE">
        <title>Genomic and phenotypic characterisation of fluoroquinolone resistance mechanisms in Enterobacteriaceae in Durban, South Africa.</title>
        <authorList>
            <person name="Osei Sekyere J."/>
            <person name="Amoako D.G."/>
        </authorList>
    </citation>
    <scope>NUCLEOTIDE SEQUENCE</scope>
    <source>
        <strain evidence="2">945174350</strain>
    </source>
</reference>
<evidence type="ECO:0000313" key="2">
    <source>
        <dbReference type="EMBL" id="OCO83444.1"/>
    </source>
</evidence>
<proteinExistence type="predicted"/>
<dbReference type="Gene3D" id="3.40.630.30">
    <property type="match status" value="1"/>
</dbReference>
<dbReference type="AlphaFoldDB" id="A0A5P6GR47"/>
<dbReference type="RefSeq" id="WP_047728595.1">
    <property type="nucleotide sequence ID" value="NZ_CADDTT010000015.1"/>
</dbReference>
<reference evidence="1 5" key="3">
    <citation type="submission" date="2018-05" db="EMBL/GenBank/DDBJ databases">
        <title>Klebsiella quasipneumonaiae provides a window into carbapenemase gene transfer, plasmid rearrangements and nosocomial acquisition from the hospital environment.</title>
        <authorList>
            <person name="Mathers A.J."/>
            <person name="Vegesana K."/>
            <person name="Stoesser N."/>
            <person name="Crook D."/>
            <person name="Vaughan A."/>
            <person name="Barry K."/>
            <person name="Parikh H."/>
            <person name="Sebra R."/>
            <person name="Kotay S."/>
            <person name="Walker A.S."/>
            <person name="Sheppard A.E."/>
        </authorList>
    </citation>
    <scope>NUCLEOTIDE SEQUENCE [LARGE SCALE GENOMIC DNA]</scope>
    <source>
        <strain evidence="1 5">CAV1761</strain>
    </source>
</reference>
<accession>A0A5P6GR47</accession>
<sequence>MTWLNQLEPKGLLQAFGEMPPDSFRLLGHEQILAFFMRFHLLTTMEDKARARIQRLPLYARWAKWLSINTAFVGTTVSEYVPFSADLLPEYFIELLQQQISPLCKITIIKDIPQSSPLLSEMENDYADAVIKSAVKQGYIVVEGQALAYVPVDFDSIESYLAQLSYSRRKNLRRKLKSRNDVIVTVIPTGRFYNEIDERVTREYYDLYEEVYSQSEIHFDHLTYDFICQLLRDNNSNGIVFEYRRRSDNLLIGWNLCYAFRGNLIDKYIGLRYPHARELNLYFLSWIVNLEYALQHGLKHYIAGWTDPEVKASLGAKFTFTRHAVYIRSPLLRTLIRRFSNSFEGDRSKLDART</sequence>
<dbReference type="InterPro" id="IPR007434">
    <property type="entry name" value="FemAB-like"/>
</dbReference>
<dbReference type="Proteomes" id="UP000245399">
    <property type="component" value="Chromosome"/>
</dbReference>
<reference evidence="3" key="5">
    <citation type="submission" date="2018-06" db="EMBL/GenBank/DDBJ databases">
        <authorList>
            <person name="Martins R.C."/>
            <person name="Perdigao-Neto L.V."/>
            <person name="Costa S.F."/>
            <person name="Levin A.S.S."/>
        </authorList>
    </citation>
    <scope>NUCLEOTIDE SEQUENCE</scope>
    <source>
        <strain evidence="3">1283</strain>
    </source>
</reference>
<evidence type="ECO:0000313" key="4">
    <source>
        <dbReference type="Proteomes" id="UP000050489"/>
    </source>
</evidence>
<reference evidence="4" key="1">
    <citation type="submission" date="2016-04" db="EMBL/GenBank/DDBJ databases">
        <authorList>
            <person name="Osei Sekyere J."/>
            <person name="Sivertsen A."/>
            <person name="Pedersen A.T."/>
            <person name="Sundsfjord A."/>
        </authorList>
    </citation>
    <scope>NUCLEOTIDE SEQUENCE [LARGE SCALE GENOMIC DNA]</scope>
    <source>
        <strain evidence="4">945174350</strain>
    </source>
</reference>
<dbReference type="InterPro" id="IPR016181">
    <property type="entry name" value="Acyl_CoA_acyltransferase"/>
</dbReference>
<gene>
    <name evidence="2" type="ORF">AN695_0202520</name>
    <name evidence="1" type="ORF">DKC05_09365</name>
    <name evidence="3" type="ORF">DMW51_10515</name>
</gene>
<organism evidence="2 4">
    <name type="scientific">Serratia marcescens</name>
    <dbReference type="NCBI Taxonomy" id="615"/>
    <lineage>
        <taxon>Bacteria</taxon>
        <taxon>Pseudomonadati</taxon>
        <taxon>Pseudomonadota</taxon>
        <taxon>Gammaproteobacteria</taxon>
        <taxon>Enterobacterales</taxon>
        <taxon>Yersiniaceae</taxon>
        <taxon>Serratia</taxon>
    </lineage>
</organism>
<evidence type="ECO:0000313" key="5">
    <source>
        <dbReference type="Proteomes" id="UP000245399"/>
    </source>
</evidence>
<evidence type="ECO:0000313" key="1">
    <source>
        <dbReference type="EMBL" id="AWL67859.1"/>
    </source>
</evidence>